<evidence type="ECO:0000256" key="2">
    <source>
        <dbReference type="ARBA" id="ARBA00022692"/>
    </source>
</evidence>
<comment type="caution">
    <text evidence="7">The sequence shown here is derived from an EMBL/GenBank/DDBJ whole genome shotgun (WGS) entry which is preliminary data.</text>
</comment>
<dbReference type="InterPro" id="IPR006977">
    <property type="entry name" value="Yip1_dom"/>
</dbReference>
<evidence type="ECO:0000313" key="8">
    <source>
        <dbReference type="Proteomes" id="UP001398420"/>
    </source>
</evidence>
<feature type="transmembrane region" description="Helical" evidence="5">
    <location>
        <begin position="65"/>
        <end position="92"/>
    </location>
</feature>
<feature type="transmembrane region" description="Helical" evidence="5">
    <location>
        <begin position="104"/>
        <end position="128"/>
    </location>
</feature>
<keyword evidence="2 5" id="KW-0812">Transmembrane</keyword>
<evidence type="ECO:0000256" key="5">
    <source>
        <dbReference type="SAM" id="Phobius"/>
    </source>
</evidence>
<evidence type="ECO:0000256" key="4">
    <source>
        <dbReference type="ARBA" id="ARBA00023136"/>
    </source>
</evidence>
<accession>A0ABU9LHS8</accession>
<feature type="domain" description="Yip1" evidence="6">
    <location>
        <begin position="10"/>
        <end position="197"/>
    </location>
</feature>
<keyword evidence="3 5" id="KW-1133">Transmembrane helix</keyword>
<dbReference type="Pfam" id="PF04893">
    <property type="entry name" value="Yip1"/>
    <property type="match status" value="1"/>
</dbReference>
<feature type="transmembrane region" description="Helical" evidence="5">
    <location>
        <begin position="148"/>
        <end position="171"/>
    </location>
</feature>
<reference evidence="7 8" key="1">
    <citation type="submission" date="2024-04" db="EMBL/GenBank/DDBJ databases">
        <authorList>
            <person name="Wu Y.S."/>
            <person name="Zhang L."/>
        </authorList>
    </citation>
    <scope>NUCLEOTIDE SEQUENCE [LARGE SCALE GENOMIC DNA]</scope>
    <source>
        <strain evidence="7 8">KG-01</strain>
    </source>
</reference>
<evidence type="ECO:0000256" key="1">
    <source>
        <dbReference type="ARBA" id="ARBA00004141"/>
    </source>
</evidence>
<comment type="subcellular location">
    <subcellularLocation>
        <location evidence="1">Membrane</location>
        <topology evidence="1">Multi-pass membrane protein</topology>
    </subcellularLocation>
</comment>
<dbReference type="Proteomes" id="UP001398420">
    <property type="component" value="Unassembled WGS sequence"/>
</dbReference>
<evidence type="ECO:0000313" key="7">
    <source>
        <dbReference type="EMBL" id="MEL5987507.1"/>
    </source>
</evidence>
<evidence type="ECO:0000259" key="6">
    <source>
        <dbReference type="Pfam" id="PF04893"/>
    </source>
</evidence>
<keyword evidence="8" id="KW-1185">Reference proteome</keyword>
<dbReference type="EMBL" id="JBCEWA010000002">
    <property type="protein sequence ID" value="MEL5987507.1"/>
    <property type="molecule type" value="Genomic_DNA"/>
</dbReference>
<organism evidence="7 8">
    <name type="scientific">Kurthia gibsonii</name>
    <dbReference type="NCBI Taxonomy" id="33946"/>
    <lineage>
        <taxon>Bacteria</taxon>
        <taxon>Bacillati</taxon>
        <taxon>Bacillota</taxon>
        <taxon>Bacilli</taxon>
        <taxon>Bacillales</taxon>
        <taxon>Caryophanaceae</taxon>
        <taxon>Kurthia</taxon>
    </lineage>
</organism>
<feature type="transmembrane region" description="Helical" evidence="5">
    <location>
        <begin position="183"/>
        <end position="207"/>
    </location>
</feature>
<sequence>MRKKVNPFTHLWFHPVDTVKSVLMERSFWGIFFLAFLGAWATSLFGTMDQKNMVTSSGDLPNSFIIIFAGAVGAIFALIVGSIFTAFFYWLAGKILKGTGSFVALYKGSMFLTFPHFLLFPFVIIYLIAYPANFYNTDLDQTAGSVTLAIIVVILAVICSIYTFIVGIVMLSEVHQFSKWKAFFTMILSVVVISAIIFACVGIFLGLTQL</sequence>
<feature type="transmembrane region" description="Helical" evidence="5">
    <location>
        <begin position="28"/>
        <end position="45"/>
    </location>
</feature>
<dbReference type="RefSeq" id="WP_068451861.1">
    <property type="nucleotide sequence ID" value="NZ_CP147847.1"/>
</dbReference>
<proteinExistence type="predicted"/>
<evidence type="ECO:0000256" key="3">
    <source>
        <dbReference type="ARBA" id="ARBA00022989"/>
    </source>
</evidence>
<protein>
    <submittedName>
        <fullName evidence="7">YIP1 family protein</fullName>
    </submittedName>
</protein>
<keyword evidence="4 5" id="KW-0472">Membrane</keyword>
<name>A0ABU9LHS8_9BACL</name>
<gene>
    <name evidence="7" type="ORF">AAF454_03580</name>
</gene>